<name>A0A9W7XRV7_9FUNG</name>
<gene>
    <name evidence="2" type="ORF">LPJ64_000476</name>
</gene>
<accession>A0A9W7XRV7</accession>
<proteinExistence type="predicted"/>
<dbReference type="Proteomes" id="UP001145021">
    <property type="component" value="Unassembled WGS sequence"/>
</dbReference>
<feature type="compositionally biased region" description="Basic and acidic residues" evidence="1">
    <location>
        <begin position="1"/>
        <end position="10"/>
    </location>
</feature>
<protein>
    <recommendedName>
        <fullName evidence="4">Hyaluronan/mRNA-binding protein domain-containing protein</fullName>
    </recommendedName>
</protein>
<keyword evidence="3" id="KW-1185">Reference proteome</keyword>
<evidence type="ECO:0000313" key="2">
    <source>
        <dbReference type="EMBL" id="KAJ1648215.1"/>
    </source>
</evidence>
<evidence type="ECO:0000313" key="3">
    <source>
        <dbReference type="Proteomes" id="UP001145021"/>
    </source>
</evidence>
<organism evidence="2 3">
    <name type="scientific">Coemansia asiatica</name>
    <dbReference type="NCBI Taxonomy" id="1052880"/>
    <lineage>
        <taxon>Eukaryota</taxon>
        <taxon>Fungi</taxon>
        <taxon>Fungi incertae sedis</taxon>
        <taxon>Zoopagomycota</taxon>
        <taxon>Kickxellomycotina</taxon>
        <taxon>Kickxellomycetes</taxon>
        <taxon>Kickxellales</taxon>
        <taxon>Kickxellaceae</taxon>
        <taxon>Coemansia</taxon>
    </lineage>
</organism>
<evidence type="ECO:0000256" key="1">
    <source>
        <dbReference type="SAM" id="MobiDB-lite"/>
    </source>
</evidence>
<sequence>MVRVDREHHNTSAGAATKDHHLSRNGSNPRNPAKKHGAGPFNWGSYSAMMDYIDDAPGSAPVKDNRVQLADDQEFERRKKAMQRN</sequence>
<dbReference type="EMBL" id="JANBOH010000009">
    <property type="protein sequence ID" value="KAJ1648215.1"/>
    <property type="molecule type" value="Genomic_DNA"/>
</dbReference>
<feature type="region of interest" description="Disordered" evidence="1">
    <location>
        <begin position="1"/>
        <end position="85"/>
    </location>
</feature>
<comment type="caution">
    <text evidence="2">The sequence shown here is derived from an EMBL/GenBank/DDBJ whole genome shotgun (WGS) entry which is preliminary data.</text>
</comment>
<reference evidence="2" key="1">
    <citation type="submission" date="2022-07" db="EMBL/GenBank/DDBJ databases">
        <title>Phylogenomic reconstructions and comparative analyses of Kickxellomycotina fungi.</title>
        <authorList>
            <person name="Reynolds N.K."/>
            <person name="Stajich J.E."/>
            <person name="Barry K."/>
            <person name="Grigoriev I.V."/>
            <person name="Crous P."/>
            <person name="Smith M.E."/>
        </authorList>
    </citation>
    <scope>NUCLEOTIDE SEQUENCE</scope>
    <source>
        <strain evidence="2">NBRC 105413</strain>
    </source>
</reference>
<dbReference type="AlphaFoldDB" id="A0A9W7XRV7"/>
<evidence type="ECO:0008006" key="4">
    <source>
        <dbReference type="Google" id="ProtNLM"/>
    </source>
</evidence>